<feature type="transmembrane region" description="Helical" evidence="10">
    <location>
        <begin position="478"/>
        <end position="499"/>
    </location>
</feature>
<sequence>MAIACPYCAHRLNLKSAKPGRYRPRCPACSQPFILCVPDEPGSAFQVQALPSGVQTRDSREQAAASAVGVELATPPPAARPSNPPSGGTPFPPSHVFGFASTNPDPNQRSATPPPGPSSGDAEDPGIAPHTEVRGYTIERELGRGGMGTVYLATQLSLDRPVALKVMSKRWATDPVFVARFTREAFAAAQLSHPNIVQIHDIGEVDGARFFSMEYVRGKSLADLLKVQGKLDPETAVGYILQAARGLKHAHDRGMIHRDVKPDNLLLDVQGLVKVADLGLVKTPAVSRADDRLADASARSGLLSLPPDMTGARIALGTPAYMSPEQCRDAATVDHRADIYSLGCTLYVLVTGRPPFDGTTAVELMSKHAYDPLVPPEQIVARVPKEVSAVIQRMMAKSRDDRYQDTSEVIRTLEAWLGVYHAGTFSPHEEQISRLEMAVLRFNTCGTAVLRGRLISGFFGTVALMAVLLAFFGKIGWAFGIFGLALETTLAYFVLDGITRKGHLFSCMRRFISGLGRGDWIVGLSGFAMFCVLLALLKVFWMWIGFGLIGIGIAFALRYGVDRALAEERREIIEGCERQLRRMRARGLDEEALRQFVAKFAGRDWEEFFETLFGYEAKLAARTVLLRGGAAGVREKHAAWREPIIATMERIEKSRKDSRERKLLLAVERANLLAAGASAQTAEDQARAAADAMVRAADEIRRAETAHLPGVATAHAPTSVRTLFRAAEQPDDFVFVPTRKRDPIGTVISLFVGPHVRTIAAALLLAACALWAHQNGLIPGAELRAQATQAMENQDLSVLQQPVALDATRATKSLVFSGVPAPVLGWVDSFNVGLAGLMLLASLFFRGNLMSVLVLIGAAVAAIGHQFGIHTVEPFRDYHVSLMLGSLLTLVGFRLGTR</sequence>
<dbReference type="GO" id="GO:0005524">
    <property type="term" value="F:ATP binding"/>
    <property type="evidence" value="ECO:0007669"/>
    <property type="project" value="UniProtKB-UniRule"/>
</dbReference>
<feature type="region of interest" description="Disordered" evidence="9">
    <location>
        <begin position="64"/>
        <end position="129"/>
    </location>
</feature>
<feature type="transmembrane region" description="Helical" evidence="10">
    <location>
        <begin position="747"/>
        <end position="772"/>
    </location>
</feature>
<evidence type="ECO:0000256" key="5">
    <source>
        <dbReference type="ARBA" id="ARBA00022840"/>
    </source>
</evidence>
<evidence type="ECO:0000313" key="13">
    <source>
        <dbReference type="Proteomes" id="UP000464178"/>
    </source>
</evidence>
<feature type="compositionally biased region" description="Pro residues" evidence="9">
    <location>
        <begin position="74"/>
        <end position="84"/>
    </location>
</feature>
<dbReference type="SMART" id="SM00220">
    <property type="entry name" value="S_TKc"/>
    <property type="match status" value="1"/>
</dbReference>
<evidence type="ECO:0000256" key="9">
    <source>
        <dbReference type="SAM" id="MobiDB-lite"/>
    </source>
</evidence>
<evidence type="ECO:0000259" key="11">
    <source>
        <dbReference type="PROSITE" id="PS50011"/>
    </source>
</evidence>
<gene>
    <name evidence="12" type="ORF">SOIL9_20460</name>
</gene>
<feature type="domain" description="Protein kinase" evidence="11">
    <location>
        <begin position="136"/>
        <end position="417"/>
    </location>
</feature>
<evidence type="ECO:0000256" key="2">
    <source>
        <dbReference type="ARBA" id="ARBA00022679"/>
    </source>
</evidence>
<dbReference type="Gene3D" id="1.10.510.10">
    <property type="entry name" value="Transferase(Phosphotransferase) domain 1"/>
    <property type="match status" value="1"/>
</dbReference>
<dbReference type="PROSITE" id="PS00108">
    <property type="entry name" value="PROTEIN_KINASE_ST"/>
    <property type="match status" value="1"/>
</dbReference>
<dbReference type="InterPro" id="IPR000719">
    <property type="entry name" value="Prot_kinase_dom"/>
</dbReference>
<comment type="catalytic activity">
    <reaction evidence="7">
        <text>L-seryl-[protein] + ATP = O-phospho-L-seryl-[protein] + ADP + H(+)</text>
        <dbReference type="Rhea" id="RHEA:17989"/>
        <dbReference type="Rhea" id="RHEA-COMP:9863"/>
        <dbReference type="Rhea" id="RHEA-COMP:11604"/>
        <dbReference type="ChEBI" id="CHEBI:15378"/>
        <dbReference type="ChEBI" id="CHEBI:29999"/>
        <dbReference type="ChEBI" id="CHEBI:30616"/>
        <dbReference type="ChEBI" id="CHEBI:83421"/>
        <dbReference type="ChEBI" id="CHEBI:456216"/>
        <dbReference type="EC" id="2.7.11.1"/>
    </reaction>
</comment>
<feature type="transmembrane region" description="Helical" evidence="10">
    <location>
        <begin position="520"/>
        <end position="537"/>
    </location>
</feature>
<feature type="binding site" evidence="8">
    <location>
        <position position="165"/>
    </location>
    <ligand>
        <name>ATP</name>
        <dbReference type="ChEBI" id="CHEBI:30616"/>
    </ligand>
</feature>
<feature type="transmembrane region" description="Helical" evidence="10">
    <location>
        <begin position="878"/>
        <end position="896"/>
    </location>
</feature>
<dbReference type="InterPro" id="IPR011009">
    <property type="entry name" value="Kinase-like_dom_sf"/>
</dbReference>
<evidence type="ECO:0000256" key="6">
    <source>
        <dbReference type="ARBA" id="ARBA00047899"/>
    </source>
</evidence>
<comment type="catalytic activity">
    <reaction evidence="6">
        <text>L-threonyl-[protein] + ATP = O-phospho-L-threonyl-[protein] + ADP + H(+)</text>
        <dbReference type="Rhea" id="RHEA:46608"/>
        <dbReference type="Rhea" id="RHEA-COMP:11060"/>
        <dbReference type="Rhea" id="RHEA-COMP:11605"/>
        <dbReference type="ChEBI" id="CHEBI:15378"/>
        <dbReference type="ChEBI" id="CHEBI:30013"/>
        <dbReference type="ChEBI" id="CHEBI:30616"/>
        <dbReference type="ChEBI" id="CHEBI:61977"/>
        <dbReference type="ChEBI" id="CHEBI:456216"/>
        <dbReference type="EC" id="2.7.11.1"/>
    </reaction>
</comment>
<keyword evidence="5 8" id="KW-0067">ATP-binding</keyword>
<feature type="transmembrane region" description="Helical" evidence="10">
    <location>
        <begin position="823"/>
        <end position="845"/>
    </location>
</feature>
<keyword evidence="13" id="KW-1185">Reference proteome</keyword>
<accession>A0A6P2D2Y4</accession>
<feature type="compositionally biased region" description="Polar residues" evidence="9">
    <location>
        <begin position="100"/>
        <end position="111"/>
    </location>
</feature>
<evidence type="ECO:0000256" key="3">
    <source>
        <dbReference type="ARBA" id="ARBA00022741"/>
    </source>
</evidence>
<feature type="transmembrane region" description="Helical" evidence="10">
    <location>
        <begin position="852"/>
        <end position="872"/>
    </location>
</feature>
<dbReference type="Gene3D" id="3.30.200.20">
    <property type="entry name" value="Phosphorylase Kinase, domain 1"/>
    <property type="match status" value="1"/>
</dbReference>
<keyword evidence="10" id="KW-1133">Transmembrane helix</keyword>
<dbReference type="GO" id="GO:0004674">
    <property type="term" value="F:protein serine/threonine kinase activity"/>
    <property type="evidence" value="ECO:0007669"/>
    <property type="project" value="UniProtKB-KW"/>
</dbReference>
<dbReference type="Pfam" id="PF00069">
    <property type="entry name" value="Pkinase"/>
    <property type="match status" value="1"/>
</dbReference>
<evidence type="ECO:0000256" key="8">
    <source>
        <dbReference type="PROSITE-ProRule" id="PRU10141"/>
    </source>
</evidence>
<keyword evidence="4 12" id="KW-0418">Kinase</keyword>
<evidence type="ECO:0000256" key="4">
    <source>
        <dbReference type="ARBA" id="ARBA00022777"/>
    </source>
</evidence>
<reference evidence="12 13" key="1">
    <citation type="submission" date="2019-05" db="EMBL/GenBank/DDBJ databases">
        <authorList>
            <consortium name="Science for Life Laboratories"/>
        </authorList>
    </citation>
    <scope>NUCLEOTIDE SEQUENCE [LARGE SCALE GENOMIC DNA]</scope>
    <source>
        <strain evidence="12">Soil9</strain>
    </source>
</reference>
<dbReference type="CDD" id="cd14014">
    <property type="entry name" value="STKc_PknB_like"/>
    <property type="match status" value="1"/>
</dbReference>
<dbReference type="InterPro" id="IPR017441">
    <property type="entry name" value="Protein_kinase_ATP_BS"/>
</dbReference>
<protein>
    <recommendedName>
        <fullName evidence="11">Protein kinase domain-containing protein</fullName>
    </recommendedName>
</protein>
<dbReference type="SUPFAM" id="SSF56112">
    <property type="entry name" value="Protein kinase-like (PK-like)"/>
    <property type="match status" value="1"/>
</dbReference>
<dbReference type="FunFam" id="3.30.200.20:FF:000035">
    <property type="entry name" value="Serine/threonine protein kinase Stk1"/>
    <property type="match status" value="1"/>
</dbReference>
<dbReference type="KEGG" id="gms:SOIL9_20460"/>
<keyword evidence="1 12" id="KW-0723">Serine/threonine-protein kinase</keyword>
<evidence type="ECO:0000256" key="1">
    <source>
        <dbReference type="ARBA" id="ARBA00022527"/>
    </source>
</evidence>
<feature type="transmembrane region" description="Helical" evidence="10">
    <location>
        <begin position="454"/>
        <end position="472"/>
    </location>
</feature>
<dbReference type="Proteomes" id="UP000464178">
    <property type="component" value="Chromosome"/>
</dbReference>
<evidence type="ECO:0000256" key="7">
    <source>
        <dbReference type="ARBA" id="ARBA00048679"/>
    </source>
</evidence>
<keyword evidence="2" id="KW-0808">Transferase</keyword>
<proteinExistence type="predicted"/>
<feature type="transmembrane region" description="Helical" evidence="10">
    <location>
        <begin position="543"/>
        <end position="561"/>
    </location>
</feature>
<keyword evidence="3 8" id="KW-0547">Nucleotide-binding</keyword>
<keyword evidence="10" id="KW-0472">Membrane</keyword>
<dbReference type="InterPro" id="IPR008271">
    <property type="entry name" value="Ser/Thr_kinase_AS"/>
</dbReference>
<evidence type="ECO:0000256" key="10">
    <source>
        <dbReference type="SAM" id="Phobius"/>
    </source>
</evidence>
<name>A0A6P2D2Y4_9BACT</name>
<dbReference type="EMBL" id="LR593886">
    <property type="protein sequence ID" value="VTR95668.1"/>
    <property type="molecule type" value="Genomic_DNA"/>
</dbReference>
<dbReference type="PROSITE" id="PS50011">
    <property type="entry name" value="PROTEIN_KINASE_DOM"/>
    <property type="match status" value="1"/>
</dbReference>
<dbReference type="PANTHER" id="PTHR43289">
    <property type="entry name" value="MITOGEN-ACTIVATED PROTEIN KINASE KINASE KINASE 20-RELATED"/>
    <property type="match status" value="1"/>
</dbReference>
<dbReference type="PANTHER" id="PTHR43289:SF6">
    <property type="entry name" value="SERINE_THREONINE-PROTEIN KINASE NEKL-3"/>
    <property type="match status" value="1"/>
</dbReference>
<evidence type="ECO:0000313" key="12">
    <source>
        <dbReference type="EMBL" id="VTR95668.1"/>
    </source>
</evidence>
<dbReference type="PROSITE" id="PS00107">
    <property type="entry name" value="PROTEIN_KINASE_ATP"/>
    <property type="match status" value="1"/>
</dbReference>
<organism evidence="12 13">
    <name type="scientific">Gemmata massiliana</name>
    <dbReference type="NCBI Taxonomy" id="1210884"/>
    <lineage>
        <taxon>Bacteria</taxon>
        <taxon>Pseudomonadati</taxon>
        <taxon>Planctomycetota</taxon>
        <taxon>Planctomycetia</taxon>
        <taxon>Gemmatales</taxon>
        <taxon>Gemmataceae</taxon>
        <taxon>Gemmata</taxon>
    </lineage>
</organism>
<keyword evidence="10" id="KW-0812">Transmembrane</keyword>
<dbReference type="AlphaFoldDB" id="A0A6P2D2Y4"/>